<dbReference type="InterPro" id="IPR018511">
    <property type="entry name" value="Hemolysin-typ_Ca-bd_CS"/>
</dbReference>
<feature type="compositionally biased region" description="Acidic residues" evidence="9">
    <location>
        <begin position="1624"/>
        <end position="1641"/>
    </location>
</feature>
<evidence type="ECO:0000256" key="3">
    <source>
        <dbReference type="ARBA" id="ARBA00022525"/>
    </source>
</evidence>
<keyword evidence="8" id="KW-0472">Membrane</keyword>
<keyword evidence="7" id="KW-0843">Virulence</keyword>
<gene>
    <name evidence="11" type="ORF">FNU76_02735</name>
</gene>
<evidence type="ECO:0000256" key="8">
    <source>
        <dbReference type="ARBA" id="ARBA00023136"/>
    </source>
</evidence>
<evidence type="ECO:0000256" key="1">
    <source>
        <dbReference type="ARBA" id="ARBA00004370"/>
    </source>
</evidence>
<keyword evidence="6" id="KW-0106">Calcium</keyword>
<sequence length="2421" mass="252716">MSITWRPVSGDFVQSLFNVLTSFESPRTPAERLKLHPIKTPTIGIGFDLLEGRDPIQKAVFTAMGMDVAHAWIDARTTPGTPERKEQDYITELRRLIQASNTTQSAYDAVMARRNASIASDPAYSAIINADKRRSTFTFLDDNEVFKALQIAWPTYEAKIYRHAPSLRNTPFSTSKEMAIVATLAWLGVYGRQTGATLTKNTRAYAWFQMRYQWKEGTGVKAENNGGWAKRSYGASAMFGVYDTAGTATIDEAKSLYSIVTENRKRIFDRELKYSVSPDGLVAAKDRVKAANIDYKKAMTVSGSEQAKTLTDTLKPAYQTFLTWSNTQRGPNAPAIDQAIISNTAAIYFKDEGLQSQTLDARVDDSRTGASLNNNLLVGGAGADQLYGGTGHDYLIGGAGADILRGGDQNDTLIGGLGNDQLEGGNGVDTYVIEADGGSDTITDTDGQGTIKFAGTTLSGGSRNGIFGTYLSADGKFRYVANKGASPGTGVLVVTCIATGQKMGIRNFSSGQFSINLTEGTTSKPPGTVGLASNDLLGYFGSSLPTSAALRHGVAADMAAPQMIGIYGKGGNDFILAPDGSGTLEGDEGNDYIYAGNGLKLITGGSGDDHIQGNWRLLPRVSSNPRDIWNNRYQDWTLRYTASRNLKPFYVIPDEGMDIHLDLPYHWELDGTPQSGSQPRLDMNKTEQKAANTSGFFADGGEGKDFVEGGNGADSLMGNIGQDTVVGNGGDDQLYGDAGEDCLVGDDGNDTLDGGDDSDTLVGVVGDDLLSGGGGNDYLYGGSFDERFSGSDDDRLYGGEGNDTLDGNGGSDQLFGDEGNDLVVESGAGALADRNLLDGGDGNDTVWAGTGNNNLFGGNGNDVLLVGSATLALELIGDNYLDGGDGEDKLQGAKGNDTLAGGEGLDSVRGGAGEDQLFGEGGNDLLTGEEGKDTLTGGEGSDSLNGGDGDDTLDGGEGDDRLDGGDGNDLLQGGEGTDGLYGDAGNDTLSGDGEDYLDGGEGDDSISGSDSDILQGGSGSDTLQALGSGLSLQGGEGDDRYLMADAIDGEARSEIIDAAGSNRIVLDASLDEIAVANSNIDLAFNAGGTSFTVRGGLRNGNFRFTALAESSGTPTTAHIAGTPVAALAAAGVLADTESTELDLSFKTLMNSACRTAILLTFEDRQQASGFFGGQANDNVTGSLLADNLDGNSGNDTLSGRAGNDTLIGDLGDDSLYGDAGNDQLDGGLGNDSYGYLRGEGHDQISDTGGDDTLNLFDIALSQLTVSASGRDLSLRLNEQDDVLVKGGMDGAINHFAFSGGTVSLGYLLSRLRTAPLNLTGTAAAESLEGGMGNDTLNGLAGNDSLAGYDGSDTYRFAQGDGRDTINDQGAIGESNTLQFAANIVRADMRLKQAGNDLLVSFANNGDAISIQNYFIPVGTVSEFRFADGQAWNRAAIQQKLLADSATAGNDTLQGGAGDDLLNGLAGDDVLNGGEGNDTLNGGVGNDSLNGGWGDNLYQFDAGFGQDSLRSDYAAGQDLIQFGTGLLASQLVLTRPSDTTDLVIGFQGRSDTLLLADFFNRYATYSHLASLHFADGSSLGRRALHDAYFAGLANQEDNYIPGTEMADTLRGLGGKDYLTGRDGDDLLEGGDGDDDLSGDEGNDTLVGGAGNDRLSGGAGNDVLKVEGGGIDHLSDTTGSDTVQLWQGTTLADLTFQRNYFMDQLDIGRKGSSEVVQLSGYWRYPDFNQIQGGTILLADGTAITPETFYAQALRNSAGNDLITNFASDDRLLQGLAGNDRIEGGRGNDTLEGGAGDDTVIGYGGEDTFVFGRGDGQDLLVNYDNNGTRSPDGSPLPLRGTLKLRDLRAADISIRSGDQGSLLLEVLGSNDKLTIAAYFRDINNGNAHNVAVARIQFADGVIWGKDEIQAARLNYQLGYEQLFEGDAGNNQLQGQATRDLLRAYAGNDNLFGFGGDDRLEGGDGNDYLSGGDGRSADSGNDLLMGGNGDDQLNGEDGNDKLLGGVGNDKYVFKANWGQDVIDNTGGGTDWLIFSDVERNQFSFRREGNDLMIGVVGDASRSVRVLNHFNGGEAAIAYVQPKSGNGISAAEIARLIPPNTPTAGNDNLNGTAVAESLAGGAGNDTIYGLGGNDSLAGDDGDDRLNGGDGDDNLRGGNGNDQLFGETGNDLLDGGGGDNTLAGGLGHDFYIVSNGREVIVENANEGSDTVVTGVSYTLGNQVENITLAPGTAAINGTGNALNNVLTGNNGANRLDGGLGSDTYTLAKGGGADVIRDFDTTANNVDAIQFKDVKSTEISAVQKVGANLVLKYGATDQVTVENYFDATNALSYRIEQFKFSDSVVWNNTQIQAKVVTAKLLGDTVPGAGGIVLPRPPMVANQVISVDQQLTSLVSAMAAFAPIDAGLLHQTVPAHEHYSPLLSANRLI</sequence>
<dbReference type="Pfam" id="PF00353">
    <property type="entry name" value="HemolysinCabind"/>
    <property type="match status" value="19"/>
</dbReference>
<evidence type="ECO:0000256" key="4">
    <source>
        <dbReference type="ARBA" id="ARBA00022656"/>
    </source>
</evidence>
<feature type="domain" description="Haemolysin-type calcium binding-related" evidence="10">
    <location>
        <begin position="2301"/>
        <end position="2342"/>
    </location>
</feature>
<evidence type="ECO:0000259" key="10">
    <source>
        <dbReference type="Pfam" id="PF06594"/>
    </source>
</evidence>
<dbReference type="InterPro" id="IPR001343">
    <property type="entry name" value="Hemolysn_Ca-bd"/>
</dbReference>
<evidence type="ECO:0000256" key="5">
    <source>
        <dbReference type="ARBA" id="ARBA00022737"/>
    </source>
</evidence>
<dbReference type="InterPro" id="IPR011049">
    <property type="entry name" value="Serralysin-like_metalloprot_C"/>
</dbReference>
<dbReference type="InterPro" id="IPR003995">
    <property type="entry name" value="RTX_toxin_determinant-A"/>
</dbReference>
<dbReference type="PANTHER" id="PTHR38340">
    <property type="entry name" value="S-LAYER PROTEIN"/>
    <property type="match status" value="1"/>
</dbReference>
<dbReference type="Pfam" id="PF06594">
    <property type="entry name" value="HCBP_related"/>
    <property type="match status" value="3"/>
</dbReference>
<name>A0A516SB30_9NEIS</name>
<dbReference type="GO" id="GO:0016020">
    <property type="term" value="C:membrane"/>
    <property type="evidence" value="ECO:0007669"/>
    <property type="project" value="UniProtKB-SubCell"/>
</dbReference>
<organism evidence="11 12">
    <name type="scientific">Chitinimonas arctica</name>
    <dbReference type="NCBI Taxonomy" id="2594795"/>
    <lineage>
        <taxon>Bacteria</taxon>
        <taxon>Pseudomonadati</taxon>
        <taxon>Pseudomonadota</taxon>
        <taxon>Betaproteobacteria</taxon>
        <taxon>Neisseriales</taxon>
        <taxon>Chitinibacteraceae</taxon>
        <taxon>Chitinimonas</taxon>
    </lineage>
</organism>
<feature type="compositionally biased region" description="Low complexity" evidence="9">
    <location>
        <begin position="1005"/>
        <end position="1019"/>
    </location>
</feature>
<dbReference type="SUPFAM" id="SSF51120">
    <property type="entry name" value="beta-Roll"/>
    <property type="match status" value="12"/>
</dbReference>
<feature type="compositionally biased region" description="Acidic residues" evidence="9">
    <location>
        <begin position="992"/>
        <end position="1004"/>
    </location>
</feature>
<dbReference type="PRINTS" id="PR01488">
    <property type="entry name" value="RTXTOXINA"/>
</dbReference>
<dbReference type="PANTHER" id="PTHR38340:SF1">
    <property type="entry name" value="S-LAYER PROTEIN"/>
    <property type="match status" value="1"/>
</dbReference>
<dbReference type="GO" id="GO:0005509">
    <property type="term" value="F:calcium ion binding"/>
    <property type="evidence" value="ECO:0007669"/>
    <property type="project" value="InterPro"/>
</dbReference>
<feature type="region of interest" description="Disordered" evidence="9">
    <location>
        <begin position="791"/>
        <end position="811"/>
    </location>
</feature>
<evidence type="ECO:0000256" key="9">
    <source>
        <dbReference type="SAM" id="MobiDB-lite"/>
    </source>
</evidence>
<dbReference type="KEGG" id="cari:FNU76_02735"/>
<evidence type="ECO:0000313" key="12">
    <source>
        <dbReference type="Proteomes" id="UP000317550"/>
    </source>
</evidence>
<dbReference type="PRINTS" id="PR00313">
    <property type="entry name" value="CABNDNGRPT"/>
</dbReference>
<keyword evidence="5" id="KW-0677">Repeat</keyword>
<comment type="subcellular location">
    <subcellularLocation>
        <location evidence="1">Membrane</location>
    </subcellularLocation>
    <subcellularLocation>
        <location evidence="2">Secreted</location>
    </subcellularLocation>
</comment>
<dbReference type="GO" id="GO:0090729">
    <property type="term" value="F:toxin activity"/>
    <property type="evidence" value="ECO:0007669"/>
    <property type="project" value="UniProtKB-KW"/>
</dbReference>
<feature type="region of interest" description="Disordered" evidence="9">
    <location>
        <begin position="1622"/>
        <end position="1652"/>
    </location>
</feature>
<dbReference type="PROSITE" id="PS00330">
    <property type="entry name" value="HEMOLYSIN_CALCIUM"/>
    <property type="match status" value="16"/>
</dbReference>
<feature type="domain" description="Haemolysin-type calcium binding-related" evidence="10">
    <location>
        <begin position="1859"/>
        <end position="1903"/>
    </location>
</feature>
<feature type="region of interest" description="Disordered" evidence="9">
    <location>
        <begin position="2129"/>
        <end position="2154"/>
    </location>
</feature>
<feature type="region of interest" description="Disordered" evidence="9">
    <location>
        <begin position="887"/>
        <end position="1019"/>
    </location>
</feature>
<dbReference type="Gene3D" id="2.150.10.10">
    <property type="entry name" value="Serralysin-like metalloprotease, C-terminal"/>
    <property type="match status" value="17"/>
</dbReference>
<evidence type="ECO:0000313" key="11">
    <source>
        <dbReference type="EMBL" id="QDQ25355.1"/>
    </source>
</evidence>
<dbReference type="InterPro" id="IPR050557">
    <property type="entry name" value="RTX_toxin/Mannuronan_C5-epim"/>
</dbReference>
<feature type="compositionally biased region" description="Acidic residues" evidence="9">
    <location>
        <begin position="948"/>
        <end position="957"/>
    </location>
</feature>
<reference evidence="12" key="1">
    <citation type="submission" date="2019-07" db="EMBL/GenBank/DDBJ databases">
        <title>Chitinimonas sp. nov., isolated from Ny-Alesund, arctica soil.</title>
        <authorList>
            <person name="Xu Q."/>
            <person name="Peng F."/>
        </authorList>
    </citation>
    <scope>NUCLEOTIDE SEQUENCE [LARGE SCALE GENOMIC DNA]</scope>
    <source>
        <strain evidence="12">R3-44</strain>
    </source>
</reference>
<proteinExistence type="predicted"/>
<evidence type="ECO:0000256" key="7">
    <source>
        <dbReference type="ARBA" id="ARBA00023026"/>
    </source>
</evidence>
<protein>
    <recommendedName>
        <fullName evidence="10">Haemolysin-type calcium binding-related domain-containing protein</fullName>
    </recommendedName>
</protein>
<keyword evidence="3" id="KW-0964">Secreted</keyword>
<dbReference type="EMBL" id="CP041730">
    <property type="protein sequence ID" value="QDQ25355.1"/>
    <property type="molecule type" value="Genomic_DNA"/>
</dbReference>
<dbReference type="GO" id="GO:0005576">
    <property type="term" value="C:extracellular region"/>
    <property type="evidence" value="ECO:0007669"/>
    <property type="project" value="UniProtKB-SubCell"/>
</dbReference>
<feature type="domain" description="Haemolysin-type calcium binding-related" evidence="10">
    <location>
        <begin position="1396"/>
        <end position="1434"/>
    </location>
</feature>
<dbReference type="OrthoDB" id="7876310at2"/>
<keyword evidence="12" id="KW-1185">Reference proteome</keyword>
<evidence type="ECO:0000256" key="6">
    <source>
        <dbReference type="ARBA" id="ARBA00022837"/>
    </source>
</evidence>
<keyword evidence="4" id="KW-0800">Toxin</keyword>
<dbReference type="Proteomes" id="UP000317550">
    <property type="component" value="Chromosome"/>
</dbReference>
<accession>A0A516SB30</accession>
<evidence type="ECO:0000256" key="2">
    <source>
        <dbReference type="ARBA" id="ARBA00004613"/>
    </source>
</evidence>
<dbReference type="InterPro" id="IPR010566">
    <property type="entry name" value="Haemolys_ca-bd"/>
</dbReference>